<dbReference type="EMBL" id="BBNR01000004">
    <property type="protein sequence ID" value="GAL66330.1"/>
    <property type="molecule type" value="Genomic_DNA"/>
</dbReference>
<reference evidence="5" key="1">
    <citation type="journal article" date="2014" name="Genome Announc.">
        <title>Draft Genome Sequence of Marine Flavobacterium Jejuia pallidilutea Strain 11shimoA1 and Pigmentation Mutants.</title>
        <authorList>
            <person name="Takatani N."/>
            <person name="Nakanishi M."/>
            <person name="Meirelles P."/>
            <person name="Mino S."/>
            <person name="Suda W."/>
            <person name="Oshima K."/>
            <person name="Hattori M."/>
            <person name="Ohkuma M."/>
            <person name="Hosokawa M."/>
            <person name="Miyashita K."/>
            <person name="Thompson F.L."/>
            <person name="Niwa A."/>
            <person name="Sawabe T."/>
            <person name="Sawabe T."/>
        </authorList>
    </citation>
    <scope>NUCLEOTIDE SEQUENCE [LARGE SCALE GENOMIC DNA]</scope>
    <source>
        <strain evidence="5">JCM 19538</strain>
    </source>
</reference>
<keyword evidence="5" id="KW-1185">Reference proteome</keyword>
<evidence type="ECO:0000313" key="2">
    <source>
        <dbReference type="EMBL" id="GAL69575.1"/>
    </source>
</evidence>
<proteinExistence type="predicted"/>
<dbReference type="Proteomes" id="UP000029641">
    <property type="component" value="Unassembled WGS sequence"/>
</dbReference>
<evidence type="ECO:0000313" key="1">
    <source>
        <dbReference type="EMBL" id="GAL66330.1"/>
    </source>
</evidence>
<organism evidence="1 4">
    <name type="scientific">Jejuia pallidilutea</name>
    <dbReference type="NCBI Taxonomy" id="504487"/>
    <lineage>
        <taxon>Bacteria</taxon>
        <taxon>Pseudomonadati</taxon>
        <taxon>Bacteroidota</taxon>
        <taxon>Flavobacteriia</taxon>
        <taxon>Flavobacteriales</taxon>
        <taxon>Flavobacteriaceae</taxon>
        <taxon>Jejuia</taxon>
    </lineage>
</organism>
<evidence type="ECO:0000313" key="4">
    <source>
        <dbReference type="Proteomes" id="UP000029641"/>
    </source>
</evidence>
<dbReference type="EMBL" id="BBNY01000001">
    <property type="protein sequence ID" value="GAL87958.1"/>
    <property type="molecule type" value="Genomic_DNA"/>
</dbReference>
<dbReference type="EMBL" id="BBNS01000002">
    <property type="protein sequence ID" value="GAL69575.1"/>
    <property type="molecule type" value="Genomic_DNA"/>
</dbReference>
<accession>A0A090VNI7</accession>
<dbReference type="STRING" id="504487.JCM19538_2321"/>
<dbReference type="AlphaFoldDB" id="A0A090VNI7"/>
<dbReference type="Proteomes" id="UP000029646">
    <property type="component" value="Unassembled WGS sequence"/>
</dbReference>
<sequence length="53" mass="6159">MGLVNKLKNKLHLKILKKIPTHKQLIHFYNAIKANTEKLKVLLLIKAQKTIID</sequence>
<name>A0A090VNI7_9FLAO</name>
<protein>
    <submittedName>
        <fullName evidence="1">Uncharacterized protein</fullName>
    </submittedName>
</protein>
<dbReference type="Proteomes" id="UP000030184">
    <property type="component" value="Unassembled WGS sequence"/>
</dbReference>
<evidence type="ECO:0000313" key="3">
    <source>
        <dbReference type="EMBL" id="GAL87958.1"/>
    </source>
</evidence>
<comment type="caution">
    <text evidence="1">The sequence shown here is derived from an EMBL/GenBank/DDBJ whole genome shotgun (WGS) entry which is preliminary data.</text>
</comment>
<evidence type="ECO:0000313" key="5">
    <source>
        <dbReference type="Proteomes" id="UP000030184"/>
    </source>
</evidence>
<gene>
    <name evidence="1" type="ORF">JCM19301_2425</name>
    <name evidence="2" type="ORF">JCM19302_3764</name>
    <name evidence="3" type="ORF">JCM19538_2321</name>
</gene>